<dbReference type="Proteomes" id="UP000024635">
    <property type="component" value="Unassembled WGS sequence"/>
</dbReference>
<evidence type="ECO:0000313" key="3">
    <source>
        <dbReference type="Proteomes" id="UP000024635"/>
    </source>
</evidence>
<dbReference type="OrthoDB" id="5819366at2759"/>
<gene>
    <name evidence="2" type="primary">Acey_s0045.g1199</name>
    <name evidence="2" type="ORF">Y032_0045g1199</name>
</gene>
<feature type="compositionally biased region" description="Basic and acidic residues" evidence="1">
    <location>
        <begin position="47"/>
        <end position="57"/>
    </location>
</feature>
<organism evidence="2 3">
    <name type="scientific">Ancylostoma ceylanicum</name>
    <dbReference type="NCBI Taxonomy" id="53326"/>
    <lineage>
        <taxon>Eukaryota</taxon>
        <taxon>Metazoa</taxon>
        <taxon>Ecdysozoa</taxon>
        <taxon>Nematoda</taxon>
        <taxon>Chromadorea</taxon>
        <taxon>Rhabditida</taxon>
        <taxon>Rhabditina</taxon>
        <taxon>Rhabditomorpha</taxon>
        <taxon>Strongyloidea</taxon>
        <taxon>Ancylostomatidae</taxon>
        <taxon>Ancylostomatinae</taxon>
        <taxon>Ancylostoma</taxon>
    </lineage>
</organism>
<accession>A0A016UDQ7</accession>
<feature type="compositionally biased region" description="Polar residues" evidence="1">
    <location>
        <begin position="27"/>
        <end position="46"/>
    </location>
</feature>
<comment type="caution">
    <text evidence="2">The sequence shown here is derived from an EMBL/GenBank/DDBJ whole genome shotgun (WGS) entry which is preliminary data.</text>
</comment>
<reference evidence="3" key="1">
    <citation type="journal article" date="2015" name="Nat. Genet.">
        <title>The genome and transcriptome of the zoonotic hookworm Ancylostoma ceylanicum identify infection-specific gene families.</title>
        <authorList>
            <person name="Schwarz E.M."/>
            <person name="Hu Y."/>
            <person name="Antoshechkin I."/>
            <person name="Miller M.M."/>
            <person name="Sternberg P.W."/>
            <person name="Aroian R.V."/>
        </authorList>
    </citation>
    <scope>NUCLEOTIDE SEQUENCE</scope>
    <source>
        <strain evidence="3">HY135</strain>
    </source>
</reference>
<sequence>METLQTARATLDQLRTARNDIDEASQRKGQGQVQANQTSKVTTDQLKTARNDGDEASHRKRRVVVYTKQTYQRNVQTSSSDPKALLKDSTRQSVRLIPLPIDNPQVHTMQKHMDTQIINGKQVNVEHRNEEMMKEDFRQHVLANSS</sequence>
<dbReference type="EMBL" id="JARK01001381">
    <property type="protein sequence ID" value="EYC12982.1"/>
    <property type="molecule type" value="Genomic_DNA"/>
</dbReference>
<protein>
    <submittedName>
        <fullName evidence="2">Uncharacterized protein</fullName>
    </submittedName>
</protein>
<feature type="compositionally biased region" description="Basic and acidic residues" evidence="1">
    <location>
        <begin position="16"/>
        <end position="26"/>
    </location>
</feature>
<evidence type="ECO:0000313" key="2">
    <source>
        <dbReference type="EMBL" id="EYC12982.1"/>
    </source>
</evidence>
<proteinExistence type="predicted"/>
<feature type="region of interest" description="Disordered" evidence="1">
    <location>
        <begin position="16"/>
        <end position="59"/>
    </location>
</feature>
<evidence type="ECO:0000256" key="1">
    <source>
        <dbReference type="SAM" id="MobiDB-lite"/>
    </source>
</evidence>
<name>A0A016UDQ7_9BILA</name>
<dbReference type="AlphaFoldDB" id="A0A016UDQ7"/>
<keyword evidence="3" id="KW-1185">Reference proteome</keyword>